<gene>
    <name evidence="1" type="ORF">OCV99_01710</name>
</gene>
<proteinExistence type="predicted"/>
<protein>
    <submittedName>
        <fullName evidence="1">Rhamnan synthesis F family protein</fullName>
    </submittedName>
</protein>
<sequence length="639" mass="74982">MMINSANAKRLAIYFFYDKMGVVDRFVPYFLEDLKRNVSEIFVICNGELQEEGRKTLEQYGQVMVRENKGFDVWAYKTALETYGWDKLQEYDEVIMMNSTIMGPVFPLKETFDKMDARDVDFWGITEYAKQMCDPSGCCKYGYIPTHIQSHFIVCRRSLISSREFQEYWDEMPMIHSYWEAVGKHEMIFTKHFEDLGFVSATSVKTDQMREYSGYPLMMCPVKLLKEQRCPIFKRRMFFHDPKDFLSQTAGEQVEELFHYLENETDYDVDFIWETILRNYNQADIVKNLNLNSILSEKYADERKYEEAAGRNRVALIMHLYFEDLLEESLEYAMSMPENADVYITTDSEEKKKKIEEVFAGLRCKHLEVRVIENRGRDVSSLLIGVRDVIDDYDIACFVHDKKTAQVVPGTAGAGFAYKCLKNTLASREFVKNIIIEFDEKPRLGLLSPPEPNHGPFFTTLGREWRGSYKLVKELAEELGITVPISESKPPVAPFGTMFWFRPAAMKPLYSKKWEYTDFPPEPNGIDDTILHAIERIYPFVVQQSGYYPGIVMSDYFAQIEYGNLKYYVREYNKIMMQYGIEDFHQYMCFALENRLELSVDPDSLKGVLKRRAKNRLRRILPESAYNKLESVWKSRKKE</sequence>
<dbReference type="Pfam" id="PF05045">
    <property type="entry name" value="RgpF"/>
    <property type="match status" value="1"/>
</dbReference>
<dbReference type="RefSeq" id="WP_158367541.1">
    <property type="nucleotide sequence ID" value="NZ_JAOQJU010000001.1"/>
</dbReference>
<dbReference type="EMBL" id="JAOQJU010000001">
    <property type="protein sequence ID" value="MCU6685279.1"/>
    <property type="molecule type" value="Genomic_DNA"/>
</dbReference>
<dbReference type="InterPro" id="IPR007739">
    <property type="entry name" value="RgpF"/>
</dbReference>
<keyword evidence="2" id="KW-1185">Reference proteome</keyword>
<comment type="caution">
    <text evidence="1">The sequence shown here is derived from an EMBL/GenBank/DDBJ whole genome shotgun (WGS) entry which is preliminary data.</text>
</comment>
<accession>A0ABT2RJA4</accession>
<organism evidence="1 2">
    <name type="scientific">Dorea acetigenes</name>
    <dbReference type="NCBI Taxonomy" id="2981787"/>
    <lineage>
        <taxon>Bacteria</taxon>
        <taxon>Bacillati</taxon>
        <taxon>Bacillota</taxon>
        <taxon>Clostridia</taxon>
        <taxon>Lachnospirales</taxon>
        <taxon>Lachnospiraceae</taxon>
        <taxon>Dorea</taxon>
    </lineage>
</organism>
<evidence type="ECO:0000313" key="1">
    <source>
        <dbReference type="EMBL" id="MCU6685279.1"/>
    </source>
</evidence>
<dbReference type="Proteomes" id="UP001652431">
    <property type="component" value="Unassembled WGS sequence"/>
</dbReference>
<evidence type="ECO:0000313" key="2">
    <source>
        <dbReference type="Proteomes" id="UP001652431"/>
    </source>
</evidence>
<reference evidence="1 2" key="1">
    <citation type="journal article" date="2021" name="ISME Commun">
        <title>Automated analysis of genomic sequences facilitates high-throughput and comprehensive description of bacteria.</title>
        <authorList>
            <person name="Hitch T.C.A."/>
        </authorList>
    </citation>
    <scope>NUCLEOTIDE SEQUENCE [LARGE SCALE GENOMIC DNA]</scope>
    <source>
        <strain evidence="1 2">Sanger_03</strain>
    </source>
</reference>
<name>A0ABT2RJA4_9FIRM</name>